<evidence type="ECO:0000313" key="3">
    <source>
        <dbReference type="Proteomes" id="UP000032568"/>
    </source>
</evidence>
<gene>
    <name evidence="2" type="ORF">SG35_002570</name>
</gene>
<dbReference type="EMBL" id="CP059735">
    <property type="protein sequence ID" value="WDD99580.1"/>
    <property type="molecule type" value="Genomic_DNA"/>
</dbReference>
<evidence type="ECO:0008006" key="4">
    <source>
        <dbReference type="Google" id="ProtNLM"/>
    </source>
</evidence>
<accession>A0AAF0C431</accession>
<reference evidence="2 3" key="1">
    <citation type="journal article" date="2015" name="Genome Announc.">
        <title>Draft Genome Sequences of Marine Isolates of Thalassomonas viridans and Thalassomonas actiniarum.</title>
        <authorList>
            <person name="Olonade I."/>
            <person name="van Zyl L.J."/>
            <person name="Trindade M."/>
        </authorList>
    </citation>
    <scope>NUCLEOTIDE SEQUENCE [LARGE SCALE GENOMIC DNA]</scope>
    <source>
        <strain evidence="2 3">A5K-106</strain>
    </source>
</reference>
<feature type="region of interest" description="Disordered" evidence="1">
    <location>
        <begin position="317"/>
        <end position="342"/>
    </location>
</feature>
<name>A0AAF0C431_9GAMM</name>
<protein>
    <recommendedName>
        <fullName evidence="4">Transglutaminase-like domain-containing protein</fullName>
    </recommendedName>
</protein>
<evidence type="ECO:0000313" key="2">
    <source>
        <dbReference type="EMBL" id="WDD99580.1"/>
    </source>
</evidence>
<reference evidence="2 3" key="2">
    <citation type="journal article" date="2022" name="Mar. Drugs">
        <title>Bioassay-Guided Fractionation Leads to the Detection of Cholic Acid Generated by the Rare Thalassomonas sp.</title>
        <authorList>
            <person name="Pheiffer F."/>
            <person name="Schneider Y.K."/>
            <person name="Hansen E.H."/>
            <person name="Andersen J.H."/>
            <person name="Isaksson J."/>
            <person name="Busche T."/>
            <person name="R C."/>
            <person name="Kalinowski J."/>
            <person name="Zyl L.V."/>
            <person name="Trindade M."/>
        </authorList>
    </citation>
    <scope>NUCLEOTIDE SEQUENCE [LARGE SCALE GENOMIC DNA]</scope>
    <source>
        <strain evidence="2 3">A5K-106</strain>
    </source>
</reference>
<keyword evidence="3" id="KW-1185">Reference proteome</keyword>
<sequence>MHSFKFFLWLNLIIAGNSFAEQLKFSRQEQDDSFQFHYQWQDHQRQVQSLDFQLTKVALFERFRHFRAYKNELAEKNVHKAIRKHLRKEPIKGVQVYFRQQQGKSYIDIKGRDSDKVEAAYSQIAKLEQDFFRQYLTDNFYHSFVTHDLIRGVKPDHISIADASVDDLRPMKQLILDKVSLRNIRQVTEFVLGFVQNIPYSTLESRVTSSGAGFNTPLKLLWQNQGDCDSKLTLTAALLRTLMPRIKMLMIYIDQHAFIGINIPFMAGEMTITEDNLTYVLAEPTGPALLKLGVIAPESEQAILQGRYTTQAYHPQAIPAGEEQEEEPPQAETEAQAETLIP</sequence>
<feature type="compositionally biased region" description="Low complexity" evidence="1">
    <location>
        <begin position="330"/>
        <end position="342"/>
    </location>
</feature>
<dbReference type="KEGG" id="tact:SG35_002570"/>
<evidence type="ECO:0000256" key="1">
    <source>
        <dbReference type="SAM" id="MobiDB-lite"/>
    </source>
</evidence>
<dbReference type="Proteomes" id="UP000032568">
    <property type="component" value="Chromosome"/>
</dbReference>
<dbReference type="AlphaFoldDB" id="A0AAF0C431"/>
<proteinExistence type="predicted"/>
<organism evidence="2 3">
    <name type="scientific">Thalassomonas actiniarum</name>
    <dbReference type="NCBI Taxonomy" id="485447"/>
    <lineage>
        <taxon>Bacteria</taxon>
        <taxon>Pseudomonadati</taxon>
        <taxon>Pseudomonadota</taxon>
        <taxon>Gammaproteobacteria</taxon>
        <taxon>Alteromonadales</taxon>
        <taxon>Colwelliaceae</taxon>
        <taxon>Thalassomonas</taxon>
    </lineage>
</organism>
<dbReference type="RefSeq" id="WP_063888643.1">
    <property type="nucleotide sequence ID" value="NZ_CP059735.1"/>
</dbReference>